<dbReference type="GO" id="GO:0030288">
    <property type="term" value="C:outer membrane-bounded periplasmic space"/>
    <property type="evidence" value="ECO:0007669"/>
    <property type="project" value="TreeGrafter"/>
</dbReference>
<organism evidence="3 4">
    <name type="scientific">Paenibacillus terrae</name>
    <dbReference type="NCBI Taxonomy" id="159743"/>
    <lineage>
        <taxon>Bacteria</taxon>
        <taxon>Bacillati</taxon>
        <taxon>Bacillota</taxon>
        <taxon>Bacilli</taxon>
        <taxon>Bacillales</taxon>
        <taxon>Paenibacillaceae</taxon>
        <taxon>Paenibacillus</taxon>
    </lineage>
</organism>
<dbReference type="RefSeq" id="WP_044647218.1">
    <property type="nucleotide sequence ID" value="NZ_JTHP01000034.1"/>
</dbReference>
<dbReference type="SUPFAM" id="SSF53187">
    <property type="entry name" value="Zn-dependent exopeptidases"/>
    <property type="match status" value="1"/>
</dbReference>
<dbReference type="InterPro" id="IPR050695">
    <property type="entry name" value="N-acetylmuramoyl_amidase_3"/>
</dbReference>
<dbReference type="InterPro" id="IPR002508">
    <property type="entry name" value="MurNAc-LAA_cat"/>
</dbReference>
<protein>
    <submittedName>
        <fullName evidence="3">N-acetylmuramoyl-L-alanine amidase</fullName>
    </submittedName>
</protein>
<dbReference type="PANTHER" id="PTHR30404:SF0">
    <property type="entry name" value="N-ACETYLMURAMOYL-L-ALANINE AMIDASE AMIC"/>
    <property type="match status" value="1"/>
</dbReference>
<dbReference type="Gene3D" id="3.40.630.40">
    <property type="entry name" value="Zn-dependent exopeptidases"/>
    <property type="match status" value="1"/>
</dbReference>
<dbReference type="Pfam" id="PF01520">
    <property type="entry name" value="Amidase_3"/>
    <property type="match status" value="1"/>
</dbReference>
<reference evidence="3 4" key="1">
    <citation type="submission" date="2014-11" db="EMBL/GenBank/DDBJ databases">
        <title>Draft Genome Sequences of Paenibacillus polymyxa NRRL B-30509 and Paenibacillus terrae NRRL B-30644, Strains from a Poultry Environment that Produce Tridecaptin A and Paenicidins.</title>
        <authorList>
            <person name="van Belkum M.J."/>
            <person name="Lohans C.T."/>
            <person name="Vederas J.C."/>
        </authorList>
    </citation>
    <scope>NUCLEOTIDE SEQUENCE [LARGE SCALE GENOMIC DNA]</scope>
    <source>
        <strain evidence="3 4">NRRL B-30644</strain>
    </source>
</reference>
<keyword evidence="4" id="KW-1185">Reference proteome</keyword>
<evidence type="ECO:0000259" key="2">
    <source>
        <dbReference type="SMART" id="SM00646"/>
    </source>
</evidence>
<proteinExistence type="predicted"/>
<accession>A0A0D7X0L0</accession>
<feature type="domain" description="MurNAc-LAA" evidence="2">
    <location>
        <begin position="131"/>
        <end position="242"/>
    </location>
</feature>
<dbReference type="NCBIfam" id="TIGR02883">
    <property type="entry name" value="spore_cwlD"/>
    <property type="match status" value="1"/>
</dbReference>
<evidence type="ECO:0000256" key="1">
    <source>
        <dbReference type="ARBA" id="ARBA00022801"/>
    </source>
</evidence>
<dbReference type="InterPro" id="IPR014234">
    <property type="entry name" value="Spore_CwlD"/>
</dbReference>
<dbReference type="Proteomes" id="UP000032534">
    <property type="component" value="Unassembled WGS sequence"/>
</dbReference>
<name>A0A0D7X0L0_9BACL</name>
<dbReference type="EMBL" id="JTHP01000034">
    <property type="protein sequence ID" value="KJD44523.1"/>
    <property type="molecule type" value="Genomic_DNA"/>
</dbReference>
<gene>
    <name evidence="3" type="ORF">QD47_16860</name>
</gene>
<keyword evidence="1" id="KW-0378">Hydrolase</keyword>
<dbReference type="PATRIC" id="fig|159743.3.peg.3744"/>
<dbReference type="GO" id="GO:0008745">
    <property type="term" value="F:N-acetylmuramoyl-L-alanine amidase activity"/>
    <property type="evidence" value="ECO:0007669"/>
    <property type="project" value="InterPro"/>
</dbReference>
<comment type="caution">
    <text evidence="3">The sequence shown here is derived from an EMBL/GenBank/DDBJ whole genome shotgun (WGS) entry which is preliminary data.</text>
</comment>
<dbReference type="CDD" id="cd02696">
    <property type="entry name" value="MurNAc-LAA"/>
    <property type="match status" value="1"/>
</dbReference>
<sequence length="258" mass="29136">MQKNNRKHQVTLWIRYRTLKKILLGCCLAVLFITLALYEIPASRAWTHWSLPLTGKVIAIDAGHGGPDGGAVSKEGVIEKDINLAIAFFLRDYLQQAGAVVVMTREADRDLAQQETRGYARRKTEDLKQRVRMIEEHKADLFLSIHMNSIPSSRWSGAQTFYVPNHADNENLASLIQEEIKRNLENTNRVAKTVNTVYLLKALKMPSALVEVGFLSHPEEARRLSDETYQRQVAAAIYKGVLRYSAGEKRSSSASEVR</sequence>
<dbReference type="PANTHER" id="PTHR30404">
    <property type="entry name" value="N-ACETYLMURAMOYL-L-ALANINE AMIDASE"/>
    <property type="match status" value="1"/>
</dbReference>
<dbReference type="OrthoDB" id="9806267at2"/>
<dbReference type="GO" id="GO:0009253">
    <property type="term" value="P:peptidoglycan catabolic process"/>
    <property type="evidence" value="ECO:0007669"/>
    <property type="project" value="InterPro"/>
</dbReference>
<dbReference type="SMART" id="SM00646">
    <property type="entry name" value="Ami_3"/>
    <property type="match status" value="1"/>
</dbReference>
<evidence type="ECO:0000313" key="4">
    <source>
        <dbReference type="Proteomes" id="UP000032534"/>
    </source>
</evidence>
<dbReference type="AlphaFoldDB" id="A0A0D7X0L0"/>
<evidence type="ECO:0000313" key="3">
    <source>
        <dbReference type="EMBL" id="KJD44523.1"/>
    </source>
</evidence>